<dbReference type="Gene3D" id="3.10.180.10">
    <property type="entry name" value="2,3-Dihydroxybiphenyl 1,2-Dioxygenase, domain 1"/>
    <property type="match status" value="1"/>
</dbReference>
<dbReference type="RefSeq" id="WP_122823997.1">
    <property type="nucleotide sequence ID" value="NZ_CP033325.1"/>
</dbReference>
<feature type="domain" description="VOC" evidence="1">
    <location>
        <begin position="9"/>
        <end position="137"/>
    </location>
</feature>
<organism evidence="2 3">
    <name type="scientific">Georgenia faecalis</name>
    <dbReference type="NCBI Taxonomy" id="2483799"/>
    <lineage>
        <taxon>Bacteria</taxon>
        <taxon>Bacillati</taxon>
        <taxon>Actinomycetota</taxon>
        <taxon>Actinomycetes</taxon>
        <taxon>Micrococcales</taxon>
        <taxon>Bogoriellaceae</taxon>
        <taxon>Georgenia</taxon>
    </lineage>
</organism>
<dbReference type="Proteomes" id="UP001595955">
    <property type="component" value="Unassembled WGS sequence"/>
</dbReference>
<sequence>MDQRPGFPLLRQTVIDTSDPRTLAEFYRRLLGLRYREGDEGPDEGTPDWLTLVDDAGAHVLAFQHVAGLPRPAWPEGTPPQMMHLDLMVSDTDDLARQVDTARALGAEVVRDRSDDPEEPLYVLTDPSGHPFCLFVG</sequence>
<dbReference type="PANTHER" id="PTHR35908">
    <property type="entry name" value="HYPOTHETICAL FUSION PROTEIN"/>
    <property type="match status" value="1"/>
</dbReference>
<dbReference type="InterPro" id="IPR037523">
    <property type="entry name" value="VOC_core"/>
</dbReference>
<dbReference type="Pfam" id="PF18029">
    <property type="entry name" value="Glyoxalase_6"/>
    <property type="match status" value="1"/>
</dbReference>
<name>A0ABV9D8A2_9MICO</name>
<dbReference type="EMBL" id="JBHSGF010000004">
    <property type="protein sequence ID" value="MFC4554987.1"/>
    <property type="molecule type" value="Genomic_DNA"/>
</dbReference>
<dbReference type="InterPro" id="IPR029068">
    <property type="entry name" value="Glyas_Bleomycin-R_OHBP_Dase"/>
</dbReference>
<protein>
    <submittedName>
        <fullName evidence="2">VOC family protein</fullName>
    </submittedName>
</protein>
<dbReference type="SUPFAM" id="SSF54593">
    <property type="entry name" value="Glyoxalase/Bleomycin resistance protein/Dihydroxybiphenyl dioxygenase"/>
    <property type="match status" value="1"/>
</dbReference>
<accession>A0ABV9D8A2</accession>
<proteinExistence type="predicted"/>
<comment type="caution">
    <text evidence="2">The sequence shown here is derived from an EMBL/GenBank/DDBJ whole genome shotgun (WGS) entry which is preliminary data.</text>
</comment>
<evidence type="ECO:0000313" key="2">
    <source>
        <dbReference type="EMBL" id="MFC4554987.1"/>
    </source>
</evidence>
<reference evidence="3" key="1">
    <citation type="journal article" date="2019" name="Int. J. Syst. Evol. Microbiol.">
        <title>The Global Catalogue of Microorganisms (GCM) 10K type strain sequencing project: providing services to taxonomists for standard genome sequencing and annotation.</title>
        <authorList>
            <consortium name="The Broad Institute Genomics Platform"/>
            <consortium name="The Broad Institute Genome Sequencing Center for Infectious Disease"/>
            <person name="Wu L."/>
            <person name="Ma J."/>
        </authorList>
    </citation>
    <scope>NUCLEOTIDE SEQUENCE [LARGE SCALE GENOMIC DNA]</scope>
    <source>
        <strain evidence="3">JCM 3369</strain>
    </source>
</reference>
<gene>
    <name evidence="2" type="ORF">ACFO3F_06985</name>
</gene>
<evidence type="ECO:0000259" key="1">
    <source>
        <dbReference type="PROSITE" id="PS51819"/>
    </source>
</evidence>
<dbReference type="PANTHER" id="PTHR35908:SF1">
    <property type="entry name" value="CONSERVED PROTEIN"/>
    <property type="match status" value="1"/>
</dbReference>
<keyword evidence="3" id="KW-1185">Reference proteome</keyword>
<dbReference type="PROSITE" id="PS51819">
    <property type="entry name" value="VOC"/>
    <property type="match status" value="1"/>
</dbReference>
<dbReference type="InterPro" id="IPR041581">
    <property type="entry name" value="Glyoxalase_6"/>
</dbReference>
<evidence type="ECO:0000313" key="3">
    <source>
        <dbReference type="Proteomes" id="UP001595955"/>
    </source>
</evidence>